<dbReference type="EMBL" id="BMNA01000003">
    <property type="protein sequence ID" value="GGL98414.1"/>
    <property type="molecule type" value="Genomic_DNA"/>
</dbReference>
<dbReference type="Proteomes" id="UP000655208">
    <property type="component" value="Unassembled WGS sequence"/>
</dbReference>
<keyword evidence="3" id="KW-1185">Reference proteome</keyword>
<dbReference type="AlphaFoldDB" id="A0A917STL8"/>
<proteinExistence type="predicted"/>
<reference evidence="2" key="2">
    <citation type="submission" date="2020-09" db="EMBL/GenBank/DDBJ databases">
        <authorList>
            <person name="Sun Q."/>
            <person name="Zhou Y."/>
        </authorList>
    </citation>
    <scope>NUCLEOTIDE SEQUENCE</scope>
    <source>
        <strain evidence="2">CGMCC 4.7308</strain>
    </source>
</reference>
<comment type="caution">
    <text evidence="2">The sequence shown here is derived from an EMBL/GenBank/DDBJ whole genome shotgun (WGS) entry which is preliminary data.</text>
</comment>
<accession>A0A917STL8</accession>
<sequence>MVTDAPVSTMKAYGFPATETTANAITAPSLERTTVIGTVTGCSTAGPLEVDPLTAAPLPDPPDCGEDPGVAASLDRVVALGTVDRPMEETVVAGAELSIEPPVGIEDDVSVEHPVIANATSRTAAHVFRTTAPPPE</sequence>
<gene>
    <name evidence="2" type="ORF">GCM10011594_17870</name>
</gene>
<protein>
    <submittedName>
        <fullName evidence="2">Uncharacterized protein</fullName>
    </submittedName>
</protein>
<evidence type="ECO:0000256" key="1">
    <source>
        <dbReference type="SAM" id="MobiDB-lite"/>
    </source>
</evidence>
<organism evidence="2 3">
    <name type="scientific">Nakamurella endophytica</name>
    <dbReference type="NCBI Taxonomy" id="1748367"/>
    <lineage>
        <taxon>Bacteria</taxon>
        <taxon>Bacillati</taxon>
        <taxon>Actinomycetota</taxon>
        <taxon>Actinomycetes</taxon>
        <taxon>Nakamurellales</taxon>
        <taxon>Nakamurellaceae</taxon>
        <taxon>Nakamurella</taxon>
    </lineage>
</organism>
<evidence type="ECO:0000313" key="3">
    <source>
        <dbReference type="Proteomes" id="UP000655208"/>
    </source>
</evidence>
<evidence type="ECO:0000313" key="2">
    <source>
        <dbReference type="EMBL" id="GGL98414.1"/>
    </source>
</evidence>
<reference evidence="2" key="1">
    <citation type="journal article" date="2014" name="Int. J. Syst. Evol. Microbiol.">
        <title>Complete genome sequence of Corynebacterium casei LMG S-19264T (=DSM 44701T), isolated from a smear-ripened cheese.</title>
        <authorList>
            <consortium name="US DOE Joint Genome Institute (JGI-PGF)"/>
            <person name="Walter F."/>
            <person name="Albersmeier A."/>
            <person name="Kalinowski J."/>
            <person name="Ruckert C."/>
        </authorList>
    </citation>
    <scope>NUCLEOTIDE SEQUENCE</scope>
    <source>
        <strain evidence="2">CGMCC 4.7308</strain>
    </source>
</reference>
<name>A0A917STL8_9ACTN</name>
<feature type="region of interest" description="Disordered" evidence="1">
    <location>
        <begin position="46"/>
        <end position="69"/>
    </location>
</feature>